<comment type="caution">
    <text evidence="1">The sequence shown here is derived from an EMBL/GenBank/DDBJ whole genome shotgun (WGS) entry which is preliminary data.</text>
</comment>
<sequence>MDDNTMEIACKANPKLVQQDKEAVVPRKNNRFCQNNLRLSFKSRRMDDIMMSPCMMSPQSPLVRAMT</sequence>
<dbReference type="STRING" id="2094558.A0A314UYB4"/>
<evidence type="ECO:0000313" key="2">
    <source>
        <dbReference type="Proteomes" id="UP000250321"/>
    </source>
</evidence>
<evidence type="ECO:0000313" key="1">
    <source>
        <dbReference type="EMBL" id="PQM41826.1"/>
    </source>
</evidence>
<dbReference type="AlphaFoldDB" id="A0A314UYB4"/>
<reference evidence="1 2" key="1">
    <citation type="submission" date="2018-02" db="EMBL/GenBank/DDBJ databases">
        <title>Draft genome of wild Prunus yedoensis var. nudiflora.</title>
        <authorList>
            <person name="Baek S."/>
            <person name="Kim J.-H."/>
            <person name="Choi K."/>
            <person name="Kim G.-B."/>
            <person name="Cho A."/>
            <person name="Jang H."/>
            <person name="Shin C.-H."/>
            <person name="Yu H.-J."/>
            <person name="Mun J.-H."/>
        </authorList>
    </citation>
    <scope>NUCLEOTIDE SEQUENCE [LARGE SCALE GENOMIC DNA]</scope>
    <source>
        <strain evidence="2">cv. Jeju island</strain>
        <tissue evidence="1">Leaf</tissue>
    </source>
</reference>
<name>A0A314UYB4_PRUYE</name>
<keyword evidence="2" id="KW-1185">Reference proteome</keyword>
<organism evidence="1 2">
    <name type="scientific">Prunus yedoensis var. nudiflora</name>
    <dbReference type="NCBI Taxonomy" id="2094558"/>
    <lineage>
        <taxon>Eukaryota</taxon>
        <taxon>Viridiplantae</taxon>
        <taxon>Streptophyta</taxon>
        <taxon>Embryophyta</taxon>
        <taxon>Tracheophyta</taxon>
        <taxon>Spermatophyta</taxon>
        <taxon>Magnoliopsida</taxon>
        <taxon>eudicotyledons</taxon>
        <taxon>Gunneridae</taxon>
        <taxon>Pentapetalae</taxon>
        <taxon>rosids</taxon>
        <taxon>fabids</taxon>
        <taxon>Rosales</taxon>
        <taxon>Rosaceae</taxon>
        <taxon>Amygdaloideae</taxon>
        <taxon>Amygdaleae</taxon>
        <taxon>Prunus</taxon>
    </lineage>
</organism>
<protein>
    <submittedName>
        <fullName evidence="1">1-aminocyclopropane-1-carboxylate synthase</fullName>
    </submittedName>
</protein>
<dbReference type="Proteomes" id="UP000250321">
    <property type="component" value="Unassembled WGS sequence"/>
</dbReference>
<accession>A0A314UYB4</accession>
<gene>
    <name evidence="1" type="ORF">Pyn_36424</name>
</gene>
<proteinExistence type="predicted"/>
<dbReference type="EMBL" id="PJQY01002915">
    <property type="protein sequence ID" value="PQM41826.1"/>
    <property type="molecule type" value="Genomic_DNA"/>
</dbReference>